<dbReference type="FunFam" id="3.10.20.340:FF:000001">
    <property type="entry name" value="Arginine biosynthesis bifunctional protein ArgJ, chloroplastic"/>
    <property type="match status" value="1"/>
</dbReference>
<dbReference type="EMBL" id="JAAKDE010000009">
    <property type="protein sequence ID" value="MBA2132926.1"/>
    <property type="molecule type" value="Genomic_DNA"/>
</dbReference>
<dbReference type="InterPro" id="IPR016117">
    <property type="entry name" value="ArgJ-like_dom_sf"/>
</dbReference>
<dbReference type="GO" id="GO:0006592">
    <property type="term" value="P:ornithine biosynthetic process"/>
    <property type="evidence" value="ECO:0007669"/>
    <property type="project" value="TreeGrafter"/>
</dbReference>
<dbReference type="Gene3D" id="3.60.70.12">
    <property type="entry name" value="L-amino peptidase D-ALA esterase/amidase"/>
    <property type="match status" value="1"/>
</dbReference>
<keyword evidence="12" id="KW-1185">Reference proteome</keyword>
<feature type="binding site" evidence="10">
    <location>
        <position position="179"/>
    </location>
    <ligand>
        <name>substrate</name>
    </ligand>
</feature>
<comment type="pathway">
    <text evidence="10">Amino-acid biosynthesis; L-arginine biosynthesis; L-ornithine and N-acetyl-L-glutamate from L-glutamate and N(2)-acetyl-L-ornithine (cyclic): step 1/1.</text>
</comment>
<evidence type="ECO:0000256" key="5">
    <source>
        <dbReference type="ARBA" id="ARBA00022679"/>
    </source>
</evidence>
<feature type="binding site" evidence="10">
    <location>
        <position position="190"/>
    </location>
    <ligand>
        <name>substrate</name>
    </ligand>
</feature>
<dbReference type="InterPro" id="IPR002813">
    <property type="entry name" value="Arg_biosynth_ArgJ"/>
</dbReference>
<feature type="site" description="Involved in the stabilization of negative charge on the oxyanion by the formation of the oxyanion hole" evidence="10">
    <location>
        <position position="117"/>
    </location>
</feature>
<name>A0A8J6HZY8_9FIRM</name>
<dbReference type="PANTHER" id="PTHR23100:SF0">
    <property type="entry name" value="ARGININE BIOSYNTHESIS BIFUNCTIONAL PROTEIN ARGJ, MITOCHONDRIAL"/>
    <property type="match status" value="1"/>
</dbReference>
<evidence type="ECO:0000313" key="11">
    <source>
        <dbReference type="EMBL" id="MBA2132926.1"/>
    </source>
</evidence>
<feature type="binding site" evidence="10">
    <location>
        <position position="153"/>
    </location>
    <ligand>
        <name>substrate</name>
    </ligand>
</feature>
<keyword evidence="6 10" id="KW-0068">Autocatalytic cleavage</keyword>
<sequence>MNNIVQITGGVTAPQGFLASGLACGLKKSGKPDLALVYSDPVATGAAVFTTNKVKAAPVLVSREHLSQQNKRAVIINSANANACVGPRGMADTLTIARALADLLQTTPDELFLASTGVIGVPLPVPPILAALPTLKENLSAGGGTDAARAIMTTDTFPKEYAVAYQHDGREIRIGGMAKGSGMIQPNMATMLAVLTTDAPVPQAVLQQTIRAVVDRTFNRITVDGDTSTNDSVFLLANGAAGGPPVTGGPALAAFTAALEEVCRHLAWMIVQDGEGATKFITVRVTGARTEQEAETAARAVANSPLVKTAFYGEDANWGRILAAVGYSGIDFAPEKTRIRLGELLVYDGAGLAFDEAAAKRILQEKAITTEINLNQGEAAATIWTCDLSQEYVRINGSYRS</sequence>
<comment type="similarity">
    <text evidence="1 10">Belongs to the ArgJ family.</text>
</comment>
<keyword evidence="4 10" id="KW-0028">Amino-acid biosynthesis</keyword>
<dbReference type="RefSeq" id="WP_181339381.1">
    <property type="nucleotide sequence ID" value="NZ_JAAKDE010000009.1"/>
</dbReference>
<protein>
    <recommendedName>
        <fullName evidence="10">Arginine biosynthesis bifunctional protein ArgJ</fullName>
    </recommendedName>
    <domain>
        <recommendedName>
            <fullName evidence="10">Glutamate N-acetyltransferase</fullName>
            <ecNumber evidence="10">2.3.1.35</ecNumber>
        </recommendedName>
        <alternativeName>
            <fullName evidence="10">Ornithine acetyltransferase</fullName>
            <shortName evidence="10">OATase</shortName>
        </alternativeName>
        <alternativeName>
            <fullName evidence="10">Ornithine transacetylase</fullName>
        </alternativeName>
    </domain>
    <domain>
        <recommendedName>
            <fullName evidence="10">Amino-acid acetyltransferase</fullName>
            <ecNumber evidence="10">2.3.1.1</ecNumber>
        </recommendedName>
        <alternativeName>
            <fullName evidence="10">N-acetylglutamate synthase</fullName>
            <shortName evidence="10">AGSase</shortName>
        </alternativeName>
    </domain>
    <component>
        <recommendedName>
            <fullName evidence="10">Arginine biosynthesis bifunctional protein ArgJ alpha chain</fullName>
        </recommendedName>
    </component>
    <component>
        <recommendedName>
            <fullName evidence="10">Arginine biosynthesis bifunctional protein ArgJ beta chain</fullName>
        </recommendedName>
    </component>
</protein>
<feature type="chain" id="PRO_5035349030" description="Arginine biosynthesis bifunctional protein ArgJ beta chain" evidence="10">
    <location>
        <begin position="190"/>
        <end position="401"/>
    </location>
</feature>
<evidence type="ECO:0000256" key="3">
    <source>
        <dbReference type="ARBA" id="ARBA00022571"/>
    </source>
</evidence>
<keyword evidence="5 10" id="KW-0808">Transferase</keyword>
<dbReference type="GO" id="GO:0004042">
    <property type="term" value="F:L-glutamate N-acetyltransferase activity"/>
    <property type="evidence" value="ECO:0007669"/>
    <property type="project" value="UniProtKB-UniRule"/>
</dbReference>
<dbReference type="GO" id="GO:0004358">
    <property type="term" value="F:L-glutamate N-acetyltransferase activity, acting on acetyl-L-ornithine as donor"/>
    <property type="evidence" value="ECO:0007669"/>
    <property type="project" value="UniProtKB-UniRule"/>
</dbReference>
<dbReference type="CDD" id="cd02152">
    <property type="entry name" value="OAT"/>
    <property type="match status" value="1"/>
</dbReference>
<gene>
    <name evidence="10 11" type="primary">argJ</name>
    <name evidence="11" type="ORF">G5B42_05135</name>
</gene>
<dbReference type="PANTHER" id="PTHR23100">
    <property type="entry name" value="ARGININE BIOSYNTHESIS BIFUNCTIONAL PROTEIN ARGJ"/>
    <property type="match status" value="1"/>
</dbReference>
<comment type="catalytic activity">
    <reaction evidence="10">
        <text>L-glutamate + acetyl-CoA = N-acetyl-L-glutamate + CoA + H(+)</text>
        <dbReference type="Rhea" id="RHEA:24292"/>
        <dbReference type="ChEBI" id="CHEBI:15378"/>
        <dbReference type="ChEBI" id="CHEBI:29985"/>
        <dbReference type="ChEBI" id="CHEBI:44337"/>
        <dbReference type="ChEBI" id="CHEBI:57287"/>
        <dbReference type="ChEBI" id="CHEBI:57288"/>
        <dbReference type="EC" id="2.3.1.1"/>
    </reaction>
</comment>
<dbReference type="InterPro" id="IPR042195">
    <property type="entry name" value="ArgJ_beta_C"/>
</dbReference>
<evidence type="ECO:0000256" key="6">
    <source>
        <dbReference type="ARBA" id="ARBA00022813"/>
    </source>
</evidence>
<comment type="function">
    <text evidence="10">Catalyzes two activities which are involved in the cyclic version of arginine biosynthesis: the synthesis of N-acetylglutamate from glutamate and acetyl-CoA as the acetyl donor, and of ornithine by transacetylation between N(2)-acetylornithine and glutamate.</text>
</comment>
<dbReference type="UniPathway" id="UPA00068">
    <property type="reaction ID" value="UER00106"/>
</dbReference>
<comment type="caution">
    <text evidence="11">The sequence shown here is derived from an EMBL/GenBank/DDBJ whole genome shotgun (WGS) entry which is preliminary data.</text>
</comment>
<accession>A0A8J6HZY8</accession>
<comment type="pathway">
    <text evidence="10">Amino-acid biosynthesis; L-arginine biosynthesis; N(2)-acetyl-L-ornithine from L-glutamate: step 1/4.</text>
</comment>
<dbReference type="EC" id="2.3.1.1" evidence="10"/>
<comment type="catalytic activity">
    <reaction evidence="9 10">
        <text>N(2)-acetyl-L-ornithine + L-glutamate = N-acetyl-L-glutamate + L-ornithine</text>
        <dbReference type="Rhea" id="RHEA:15349"/>
        <dbReference type="ChEBI" id="CHEBI:29985"/>
        <dbReference type="ChEBI" id="CHEBI:44337"/>
        <dbReference type="ChEBI" id="CHEBI:46911"/>
        <dbReference type="ChEBI" id="CHEBI:57805"/>
        <dbReference type="EC" id="2.3.1.35"/>
    </reaction>
</comment>
<dbReference type="SUPFAM" id="SSF56266">
    <property type="entry name" value="DmpA/ArgJ-like"/>
    <property type="match status" value="1"/>
</dbReference>
<evidence type="ECO:0000256" key="8">
    <source>
        <dbReference type="ARBA" id="ARBA00023315"/>
    </source>
</evidence>
<dbReference type="NCBIfam" id="NF003802">
    <property type="entry name" value="PRK05388.1"/>
    <property type="match status" value="1"/>
</dbReference>
<evidence type="ECO:0000256" key="10">
    <source>
        <dbReference type="HAMAP-Rule" id="MF_01106"/>
    </source>
</evidence>
<evidence type="ECO:0000256" key="7">
    <source>
        <dbReference type="ARBA" id="ARBA00023268"/>
    </source>
</evidence>
<feature type="site" description="Cleavage; by autolysis" evidence="10">
    <location>
        <begin position="189"/>
        <end position="190"/>
    </location>
</feature>
<dbReference type="GO" id="GO:0006526">
    <property type="term" value="P:L-arginine biosynthetic process"/>
    <property type="evidence" value="ECO:0007669"/>
    <property type="project" value="UniProtKB-UniRule"/>
</dbReference>
<keyword evidence="3 10" id="KW-0055">Arginine biosynthesis</keyword>
<dbReference type="Gene3D" id="3.10.20.340">
    <property type="entry name" value="ArgJ beta chain, C-terminal domain"/>
    <property type="match status" value="1"/>
</dbReference>
<keyword evidence="10" id="KW-0963">Cytoplasm</keyword>
<reference evidence="11" key="1">
    <citation type="submission" date="2020-06" db="EMBL/GenBank/DDBJ databases">
        <title>Novel chitinolytic bacterium.</title>
        <authorList>
            <person name="Ungkulpasvich U."/>
            <person name="Kosugi A."/>
            <person name="Uke A."/>
        </authorList>
    </citation>
    <scope>NUCLEOTIDE SEQUENCE</scope>
    <source>
        <strain evidence="11">UUS1-1</strain>
    </source>
</reference>
<dbReference type="Proteomes" id="UP000657177">
    <property type="component" value="Unassembled WGS sequence"/>
</dbReference>
<comment type="subcellular location">
    <subcellularLocation>
        <location evidence="10">Cytoplasm</location>
    </subcellularLocation>
</comment>
<dbReference type="AlphaFoldDB" id="A0A8J6HZY8"/>
<dbReference type="EC" id="2.3.1.35" evidence="10"/>
<evidence type="ECO:0000256" key="2">
    <source>
        <dbReference type="ARBA" id="ARBA00011475"/>
    </source>
</evidence>
<comment type="subunit">
    <text evidence="2 10">Heterotetramer of two alpha and two beta chains.</text>
</comment>
<evidence type="ECO:0000313" key="12">
    <source>
        <dbReference type="Proteomes" id="UP000657177"/>
    </source>
</evidence>
<dbReference type="FunFam" id="3.60.70.12:FF:000001">
    <property type="entry name" value="Arginine biosynthesis bifunctional protein ArgJ, chloroplastic"/>
    <property type="match status" value="1"/>
</dbReference>
<dbReference type="Pfam" id="PF01960">
    <property type="entry name" value="ArgJ"/>
    <property type="match status" value="1"/>
</dbReference>
<feature type="binding site" evidence="10">
    <location>
        <position position="396"/>
    </location>
    <ligand>
        <name>substrate</name>
    </ligand>
</feature>
<feature type="binding site" evidence="10">
    <location>
        <position position="275"/>
    </location>
    <ligand>
        <name>substrate</name>
    </ligand>
</feature>
<dbReference type="HAMAP" id="MF_01106">
    <property type="entry name" value="ArgJ"/>
    <property type="match status" value="1"/>
</dbReference>
<feature type="active site" description="Nucleophile" evidence="10">
    <location>
        <position position="190"/>
    </location>
</feature>
<feature type="site" description="Involved in the stabilization of negative charge on the oxyanion by the formation of the oxyanion hole" evidence="10">
    <location>
        <position position="116"/>
    </location>
</feature>
<organism evidence="11 12">
    <name type="scientific">Capillibacterium thermochitinicola</name>
    <dbReference type="NCBI Taxonomy" id="2699427"/>
    <lineage>
        <taxon>Bacteria</taxon>
        <taxon>Bacillati</taxon>
        <taxon>Bacillota</taxon>
        <taxon>Capillibacterium</taxon>
    </lineage>
</organism>
<feature type="binding site" evidence="10">
    <location>
        <position position="401"/>
    </location>
    <ligand>
        <name>substrate</name>
    </ligand>
</feature>
<dbReference type="NCBIfam" id="TIGR00120">
    <property type="entry name" value="ArgJ"/>
    <property type="match status" value="1"/>
</dbReference>
<feature type="chain" id="PRO_5035349031" description="Arginine biosynthesis bifunctional protein ArgJ alpha chain" evidence="10">
    <location>
        <begin position="1"/>
        <end position="189"/>
    </location>
</feature>
<keyword evidence="7 10" id="KW-0511">Multifunctional enzyme</keyword>
<evidence type="ECO:0000256" key="1">
    <source>
        <dbReference type="ARBA" id="ARBA00006774"/>
    </source>
</evidence>
<dbReference type="GO" id="GO:0005737">
    <property type="term" value="C:cytoplasm"/>
    <property type="evidence" value="ECO:0007669"/>
    <property type="project" value="UniProtKB-SubCell"/>
</dbReference>
<keyword evidence="8 10" id="KW-0012">Acyltransferase</keyword>
<proteinExistence type="inferred from homology"/>
<evidence type="ECO:0000256" key="4">
    <source>
        <dbReference type="ARBA" id="ARBA00022605"/>
    </source>
</evidence>
<evidence type="ECO:0000256" key="9">
    <source>
        <dbReference type="ARBA" id="ARBA00049439"/>
    </source>
</evidence>